<feature type="transmembrane region" description="Helical" evidence="12">
    <location>
        <begin position="20"/>
        <end position="39"/>
    </location>
</feature>
<dbReference type="Proteomes" id="UP000218896">
    <property type="component" value="Unassembled WGS sequence"/>
</dbReference>
<dbReference type="InterPro" id="IPR003780">
    <property type="entry name" value="COX15/CtaA_fam"/>
</dbReference>
<organism evidence="13 14">
    <name type="scientific">Halovibrio salipaludis</name>
    <dbReference type="NCBI Taxonomy" id="2032626"/>
    <lineage>
        <taxon>Bacteria</taxon>
        <taxon>Pseudomonadati</taxon>
        <taxon>Pseudomonadota</taxon>
        <taxon>Gammaproteobacteria</taxon>
        <taxon>Oceanospirillales</taxon>
        <taxon>Halomonadaceae</taxon>
        <taxon>Halovibrio</taxon>
    </lineage>
</organism>
<dbReference type="AlphaFoldDB" id="A0A2A2FB93"/>
<proteinExistence type="predicted"/>
<dbReference type="GO" id="GO:0006784">
    <property type="term" value="P:heme A biosynthetic process"/>
    <property type="evidence" value="ECO:0007669"/>
    <property type="project" value="InterPro"/>
</dbReference>
<evidence type="ECO:0000256" key="5">
    <source>
        <dbReference type="ARBA" id="ARBA00022989"/>
    </source>
</evidence>
<evidence type="ECO:0000256" key="10">
    <source>
        <dbReference type="ARBA" id="ARBA00023157"/>
    </source>
</evidence>
<keyword evidence="14" id="KW-1185">Reference proteome</keyword>
<feature type="transmembrane region" description="Helical" evidence="12">
    <location>
        <begin position="290"/>
        <end position="313"/>
    </location>
</feature>
<evidence type="ECO:0000256" key="6">
    <source>
        <dbReference type="ARBA" id="ARBA00023002"/>
    </source>
</evidence>
<comment type="caution">
    <text evidence="13">The sequence shown here is derived from an EMBL/GenBank/DDBJ whole genome shotgun (WGS) entry which is preliminary data.</text>
</comment>
<feature type="transmembrane region" description="Helical" evidence="12">
    <location>
        <begin position="141"/>
        <end position="164"/>
    </location>
</feature>
<dbReference type="Pfam" id="PF02628">
    <property type="entry name" value="COX15-CtaA"/>
    <property type="match status" value="1"/>
</dbReference>
<dbReference type="PANTHER" id="PTHR35457:SF1">
    <property type="entry name" value="HEME A SYNTHASE"/>
    <property type="match status" value="1"/>
</dbReference>
<feature type="transmembrane region" description="Helical" evidence="12">
    <location>
        <begin position="190"/>
        <end position="210"/>
    </location>
</feature>
<dbReference type="EMBL" id="NSKD01000001">
    <property type="protein sequence ID" value="PAU81994.1"/>
    <property type="molecule type" value="Genomic_DNA"/>
</dbReference>
<dbReference type="PANTHER" id="PTHR35457">
    <property type="entry name" value="HEME A SYNTHASE"/>
    <property type="match status" value="1"/>
</dbReference>
<dbReference type="OrthoDB" id="1447144at2"/>
<reference evidence="13 14" key="1">
    <citation type="submission" date="2017-08" db="EMBL/GenBank/DDBJ databases">
        <title>Halovibrio sewagensis sp. nov., isolated from wastewater of high salinity.</title>
        <authorList>
            <person name="Dong X."/>
            <person name="Zhang G."/>
        </authorList>
    </citation>
    <scope>NUCLEOTIDE SEQUENCE [LARGE SCALE GENOMIC DNA]</scope>
    <source>
        <strain evidence="13 14">YL5-2</strain>
    </source>
</reference>
<evidence type="ECO:0000256" key="1">
    <source>
        <dbReference type="ARBA" id="ARBA00004141"/>
    </source>
</evidence>
<dbReference type="InterPro" id="IPR050450">
    <property type="entry name" value="COX15/CtaA_HemeA_synthase"/>
</dbReference>
<sequence length="353" mass="37062">MSTASGRSPATAFPRLRRAALSALVLATIVILLGAWTRLVDAGLGCPDWPGCYGHLTVPSGEETIAKAQARFPEAPFDAGKGWPEMIHRYAAGTLGLVIFGIAAACIRHRRVGAPAGLASFAAGFVVLQAAFGAWTVTLSLWPQVVAAHLLGGFTTFCLMFLLFRRLQGRTGNDDLPPEPRARILALRPWLYGGLVLLVLQIALGAWTAANYAAVACTDLPTCHGSLWPEMDFAAGFNLLQSVGPNYLGGQLGNEARVAIHQSHRVGALVVLVTLGALFLAVIRKARGSALAGAAGTGLALLLVQVALGVLNILLQVPLAIAIAHNAFGAFLLLGLVNLLVRVERLRVAPSNP</sequence>
<evidence type="ECO:0000313" key="14">
    <source>
        <dbReference type="Proteomes" id="UP000218896"/>
    </source>
</evidence>
<dbReference type="GO" id="GO:0046872">
    <property type="term" value="F:metal ion binding"/>
    <property type="evidence" value="ECO:0007669"/>
    <property type="project" value="UniProtKB-KW"/>
</dbReference>
<keyword evidence="10" id="KW-1015">Disulfide bond</keyword>
<evidence type="ECO:0000256" key="7">
    <source>
        <dbReference type="ARBA" id="ARBA00023004"/>
    </source>
</evidence>
<keyword evidence="5 12" id="KW-1133">Transmembrane helix</keyword>
<gene>
    <name evidence="13" type="ORF">CK501_02255</name>
</gene>
<evidence type="ECO:0000256" key="3">
    <source>
        <dbReference type="ARBA" id="ARBA00022692"/>
    </source>
</evidence>
<evidence type="ECO:0000256" key="8">
    <source>
        <dbReference type="ARBA" id="ARBA00023133"/>
    </source>
</evidence>
<keyword evidence="3 12" id="KW-0812">Transmembrane</keyword>
<accession>A0A2A2FB93</accession>
<comment type="subcellular location">
    <subcellularLocation>
        <location evidence="1">Membrane</location>
        <topology evidence="1">Multi-pass membrane protein</topology>
    </subcellularLocation>
</comment>
<feature type="transmembrane region" description="Helical" evidence="12">
    <location>
        <begin position="114"/>
        <end position="135"/>
    </location>
</feature>
<dbReference type="GO" id="GO:0016491">
    <property type="term" value="F:oxidoreductase activity"/>
    <property type="evidence" value="ECO:0007669"/>
    <property type="project" value="UniProtKB-KW"/>
</dbReference>
<evidence type="ECO:0000256" key="11">
    <source>
        <dbReference type="ARBA" id="ARBA00023444"/>
    </source>
</evidence>
<keyword evidence="4" id="KW-0479">Metal-binding</keyword>
<feature type="transmembrane region" description="Helical" evidence="12">
    <location>
        <begin position="87"/>
        <end position="107"/>
    </location>
</feature>
<evidence type="ECO:0000256" key="2">
    <source>
        <dbReference type="ARBA" id="ARBA00022475"/>
    </source>
</evidence>
<dbReference type="GO" id="GO:0016020">
    <property type="term" value="C:membrane"/>
    <property type="evidence" value="ECO:0007669"/>
    <property type="project" value="UniProtKB-SubCell"/>
</dbReference>
<evidence type="ECO:0000256" key="12">
    <source>
        <dbReference type="SAM" id="Phobius"/>
    </source>
</evidence>
<feature type="transmembrane region" description="Helical" evidence="12">
    <location>
        <begin position="319"/>
        <end position="341"/>
    </location>
</feature>
<name>A0A2A2FB93_9GAMM</name>
<comment type="pathway">
    <text evidence="11">Porphyrin-containing compound metabolism.</text>
</comment>
<keyword evidence="2" id="KW-1003">Cell membrane</keyword>
<keyword evidence="8" id="KW-0350">Heme biosynthesis</keyword>
<protein>
    <submittedName>
        <fullName evidence="13">Cytochrome B</fullName>
    </submittedName>
</protein>
<evidence type="ECO:0000256" key="9">
    <source>
        <dbReference type="ARBA" id="ARBA00023136"/>
    </source>
</evidence>
<keyword evidence="9 12" id="KW-0472">Membrane</keyword>
<keyword evidence="6" id="KW-0560">Oxidoreductase</keyword>
<evidence type="ECO:0000256" key="4">
    <source>
        <dbReference type="ARBA" id="ARBA00022723"/>
    </source>
</evidence>
<evidence type="ECO:0000313" key="13">
    <source>
        <dbReference type="EMBL" id="PAU81994.1"/>
    </source>
</evidence>
<keyword evidence="7" id="KW-0408">Iron</keyword>
<feature type="transmembrane region" description="Helical" evidence="12">
    <location>
        <begin position="266"/>
        <end position="283"/>
    </location>
</feature>
<dbReference type="RefSeq" id="WP_095616092.1">
    <property type="nucleotide sequence ID" value="NZ_NSKD01000001.1"/>
</dbReference>